<evidence type="ECO:0000256" key="1">
    <source>
        <dbReference type="SAM" id="MobiDB-lite"/>
    </source>
</evidence>
<dbReference type="STRING" id="1670800.BSQ44_01310"/>
<proteinExistence type="predicted"/>
<evidence type="ECO:0000313" key="4">
    <source>
        <dbReference type="Proteomes" id="UP000182840"/>
    </source>
</evidence>
<dbReference type="Pfam" id="PF22513">
    <property type="entry name" value="FitA-like_RHH"/>
    <property type="match status" value="1"/>
</dbReference>
<accession>A0A1L3SLC1</accession>
<gene>
    <name evidence="3" type="ORF">BSQ44_01310</name>
</gene>
<evidence type="ECO:0000259" key="2">
    <source>
        <dbReference type="Pfam" id="PF22513"/>
    </source>
</evidence>
<keyword evidence="4" id="KW-1185">Reference proteome</keyword>
<dbReference type="InterPro" id="IPR013321">
    <property type="entry name" value="Arc_rbn_hlx_hlx"/>
</dbReference>
<name>A0A1L3SLC1_9HYPH</name>
<feature type="region of interest" description="Disordered" evidence="1">
    <location>
        <begin position="58"/>
        <end position="77"/>
    </location>
</feature>
<dbReference type="OrthoDB" id="2389872at2"/>
<dbReference type="Proteomes" id="UP000182840">
    <property type="component" value="Chromosome"/>
</dbReference>
<evidence type="ECO:0000313" key="3">
    <source>
        <dbReference type="EMBL" id="APH70170.1"/>
    </source>
</evidence>
<sequence>MASLHVRNVDEEIVRKLKERAERNGRSAEAEHRAILAEMLASERPSFDELAARLREITKGRHHTPSEILQRESRDER</sequence>
<dbReference type="InterPro" id="IPR053853">
    <property type="entry name" value="FitA-like_RHH"/>
</dbReference>
<dbReference type="Gene3D" id="1.10.1220.10">
    <property type="entry name" value="Met repressor-like"/>
    <property type="match status" value="1"/>
</dbReference>
<dbReference type="EMBL" id="CP018171">
    <property type="protein sequence ID" value="APH70170.1"/>
    <property type="molecule type" value="Genomic_DNA"/>
</dbReference>
<dbReference type="AlphaFoldDB" id="A0A1L3SLC1"/>
<protein>
    <recommendedName>
        <fullName evidence="2">Antitoxin FitA-like ribbon-helix-helix domain-containing protein</fullName>
    </recommendedName>
</protein>
<dbReference type="RefSeq" id="WP_072601583.1">
    <property type="nucleotide sequence ID" value="NZ_CP018171.1"/>
</dbReference>
<feature type="domain" description="Antitoxin FitA-like ribbon-helix-helix" evidence="2">
    <location>
        <begin position="2"/>
        <end position="39"/>
    </location>
</feature>
<dbReference type="GO" id="GO:0006355">
    <property type="term" value="P:regulation of DNA-templated transcription"/>
    <property type="evidence" value="ECO:0007669"/>
    <property type="project" value="InterPro"/>
</dbReference>
<organism evidence="3 4">
    <name type="scientific">Aquibium oceanicum</name>
    <dbReference type="NCBI Taxonomy" id="1670800"/>
    <lineage>
        <taxon>Bacteria</taxon>
        <taxon>Pseudomonadati</taxon>
        <taxon>Pseudomonadota</taxon>
        <taxon>Alphaproteobacteria</taxon>
        <taxon>Hyphomicrobiales</taxon>
        <taxon>Phyllobacteriaceae</taxon>
        <taxon>Aquibium</taxon>
    </lineage>
</organism>
<dbReference type="KEGG" id="meso:BSQ44_01310"/>
<reference evidence="4" key="1">
    <citation type="submission" date="2016-11" db="EMBL/GenBank/DDBJ databases">
        <title>Mesorhizobium oceanicum sp. nov., isolated from deep seawater in South China Sea.</title>
        <authorList>
            <person name="Fu G.-Y."/>
        </authorList>
    </citation>
    <scope>NUCLEOTIDE SEQUENCE [LARGE SCALE GENOMIC DNA]</scope>
    <source>
        <strain evidence="4">B7</strain>
    </source>
</reference>
<dbReference type="SUPFAM" id="SSF47598">
    <property type="entry name" value="Ribbon-helix-helix"/>
    <property type="match status" value="1"/>
</dbReference>
<dbReference type="InterPro" id="IPR010985">
    <property type="entry name" value="Ribbon_hlx_hlx"/>
</dbReference>